<dbReference type="EMBL" id="JNHM01000002">
    <property type="protein sequence ID" value="KDS56786.1"/>
    <property type="molecule type" value="Genomic_DNA"/>
</dbReference>
<evidence type="ECO:0000256" key="4">
    <source>
        <dbReference type="ARBA" id="ARBA00023004"/>
    </source>
</evidence>
<gene>
    <name evidence="8" type="ORF">M099_0020</name>
</gene>
<dbReference type="PANTHER" id="PTHR43273">
    <property type="entry name" value="ANAEROBIC SULFATASE-MATURATING ENZYME HOMOLOG ASLB-RELATED"/>
    <property type="match status" value="1"/>
</dbReference>
<dbReference type="InterPro" id="IPR007197">
    <property type="entry name" value="rSAM"/>
</dbReference>
<comment type="similarity">
    <text evidence="6">Belongs to the radical SAM superfamily. Anaerobic sulfatase-maturating enzyme family.</text>
</comment>
<sequence>MKWSLYNFIIRNGSDYLLYNSLTNELMACVGGINSLLNEYKNNMDGLKQIHSELYNYLDAQKFIVSDETDEAKQFIEHQKATDTSNDSLRIIINPTLDCNLRCWYCYEKHREGSTIHNDVDLAIKTFIKKEIEDKSLKSLSLSFFGGEPLMHFRKQVLPLILYTKELCITHKVKLKCSFTTNAVLLTPNVTELLANTKLEYHFQVPFDGDRDFHDSIKKHPNGTGTYDTVLQNVKYAASKGFAFTIRCNYTDKNILSFKKAIDDLSNIDSKENLVFSLQRIWQEEDSSELDNKEKEMLLYLRNKGLTKPTEYKGIFQCYADKENCIVINYNGDIYKCTANDFLPEKKEGILNSNGVITYNSLYEKRMKAKYALKPCLECNILPICMICTQKRLKMINEEKCIYIKEKDKPDIIRDHIRRIYKETDIT</sequence>
<accession>A0A069SNZ0</accession>
<reference evidence="8 9" key="1">
    <citation type="submission" date="2014-04" db="EMBL/GenBank/DDBJ databases">
        <authorList>
            <person name="Sears C."/>
            <person name="Carroll K."/>
            <person name="Sack B.R."/>
            <person name="Qadri F."/>
            <person name="Myers L.L."/>
            <person name="Chung G.-T."/>
            <person name="Escheverria P."/>
            <person name="Fraser C.M."/>
            <person name="Sadzewicz L."/>
            <person name="Shefchek K.A."/>
            <person name="Tallon L."/>
            <person name="Das S.P."/>
            <person name="Daugherty S."/>
            <person name="Mongodin E.F."/>
        </authorList>
    </citation>
    <scope>NUCLEOTIDE SEQUENCE [LARGE SCALE GENOMIC DNA]</scope>
    <source>
        <strain evidence="8 9">3975 RP4</strain>
    </source>
</reference>
<dbReference type="InterPro" id="IPR058240">
    <property type="entry name" value="rSAM_sf"/>
</dbReference>
<dbReference type="Proteomes" id="UP000027661">
    <property type="component" value="Unassembled WGS sequence"/>
</dbReference>
<dbReference type="PANTHER" id="PTHR43273:SF3">
    <property type="entry name" value="ANAEROBIC SULFATASE-MATURATING ENZYME HOMOLOG ASLB-RELATED"/>
    <property type="match status" value="1"/>
</dbReference>
<feature type="domain" description="Radical SAM core" evidence="7">
    <location>
        <begin position="85"/>
        <end position="316"/>
    </location>
</feature>
<comment type="cofactor">
    <cofactor evidence="1">
        <name>[4Fe-4S] cluster</name>
        <dbReference type="ChEBI" id="CHEBI:49883"/>
    </cofactor>
</comment>
<protein>
    <submittedName>
        <fullName evidence="8">Radical SAM additional 4Fe4S-binding SPASM domain protein</fullName>
    </submittedName>
</protein>
<dbReference type="Pfam" id="PF04055">
    <property type="entry name" value="Radical_SAM"/>
    <property type="match status" value="1"/>
</dbReference>
<dbReference type="CDD" id="cd01335">
    <property type="entry name" value="Radical_SAM"/>
    <property type="match status" value="1"/>
</dbReference>
<dbReference type="SUPFAM" id="SSF102114">
    <property type="entry name" value="Radical SAM enzymes"/>
    <property type="match status" value="1"/>
</dbReference>
<dbReference type="AlphaFoldDB" id="A0A069SNZ0"/>
<keyword evidence="5" id="KW-0411">Iron-sulfur</keyword>
<name>A0A069SNZ0_PHOVU</name>
<evidence type="ECO:0000313" key="8">
    <source>
        <dbReference type="EMBL" id="KDS56786.1"/>
    </source>
</evidence>
<keyword evidence="3" id="KW-0479">Metal-binding</keyword>
<dbReference type="GO" id="GO:0046872">
    <property type="term" value="F:metal ion binding"/>
    <property type="evidence" value="ECO:0007669"/>
    <property type="project" value="UniProtKB-KW"/>
</dbReference>
<dbReference type="SFLD" id="SFLDS00029">
    <property type="entry name" value="Radical_SAM"/>
    <property type="match status" value="1"/>
</dbReference>
<keyword evidence="2" id="KW-0949">S-adenosyl-L-methionine</keyword>
<organism evidence="8 9">
    <name type="scientific">Phocaeicola vulgatus str. 3975 RP4</name>
    <dbReference type="NCBI Taxonomy" id="1339352"/>
    <lineage>
        <taxon>Bacteria</taxon>
        <taxon>Pseudomonadati</taxon>
        <taxon>Bacteroidota</taxon>
        <taxon>Bacteroidia</taxon>
        <taxon>Bacteroidales</taxon>
        <taxon>Bacteroidaceae</taxon>
        <taxon>Phocaeicola</taxon>
    </lineage>
</organism>
<evidence type="ECO:0000256" key="3">
    <source>
        <dbReference type="ARBA" id="ARBA00022723"/>
    </source>
</evidence>
<evidence type="ECO:0000256" key="6">
    <source>
        <dbReference type="ARBA" id="ARBA00023601"/>
    </source>
</evidence>
<evidence type="ECO:0000256" key="1">
    <source>
        <dbReference type="ARBA" id="ARBA00001966"/>
    </source>
</evidence>
<dbReference type="PROSITE" id="PS51918">
    <property type="entry name" value="RADICAL_SAM"/>
    <property type="match status" value="1"/>
</dbReference>
<dbReference type="GO" id="GO:0051536">
    <property type="term" value="F:iron-sulfur cluster binding"/>
    <property type="evidence" value="ECO:0007669"/>
    <property type="project" value="UniProtKB-KW"/>
</dbReference>
<dbReference type="RefSeq" id="WP_032952189.1">
    <property type="nucleotide sequence ID" value="NZ_JNHM01000002.1"/>
</dbReference>
<dbReference type="SFLD" id="SFLDG01067">
    <property type="entry name" value="SPASM/twitch_domain_containing"/>
    <property type="match status" value="1"/>
</dbReference>
<dbReference type="InterPro" id="IPR013785">
    <property type="entry name" value="Aldolase_TIM"/>
</dbReference>
<dbReference type="InterPro" id="IPR023867">
    <property type="entry name" value="Sulphatase_maturase_rSAM"/>
</dbReference>
<evidence type="ECO:0000256" key="5">
    <source>
        <dbReference type="ARBA" id="ARBA00023014"/>
    </source>
</evidence>
<proteinExistence type="inferred from homology"/>
<dbReference type="UniPathway" id="UPA00782"/>
<evidence type="ECO:0000256" key="2">
    <source>
        <dbReference type="ARBA" id="ARBA00022691"/>
    </source>
</evidence>
<evidence type="ECO:0000313" key="9">
    <source>
        <dbReference type="Proteomes" id="UP000027661"/>
    </source>
</evidence>
<comment type="caution">
    <text evidence="8">The sequence shown here is derived from an EMBL/GenBank/DDBJ whole genome shotgun (WGS) entry which is preliminary data.</text>
</comment>
<keyword evidence="4" id="KW-0408">Iron</keyword>
<dbReference type="PATRIC" id="fig|1339352.3.peg.18"/>
<evidence type="ECO:0000259" key="7">
    <source>
        <dbReference type="PROSITE" id="PS51918"/>
    </source>
</evidence>
<dbReference type="Gene3D" id="3.20.20.70">
    <property type="entry name" value="Aldolase class I"/>
    <property type="match status" value="1"/>
</dbReference>
<dbReference type="GO" id="GO:0016491">
    <property type="term" value="F:oxidoreductase activity"/>
    <property type="evidence" value="ECO:0007669"/>
    <property type="project" value="InterPro"/>
</dbReference>